<keyword evidence="7" id="KW-1185">Reference proteome</keyword>
<feature type="signal peptide" evidence="4">
    <location>
        <begin position="1"/>
        <end position="22"/>
    </location>
</feature>
<gene>
    <name evidence="6" type="ORF">CJ030_MR8G020226</name>
</gene>
<dbReference type="Proteomes" id="UP000516437">
    <property type="component" value="Chromosome 8"/>
</dbReference>
<evidence type="ECO:0000256" key="3">
    <source>
        <dbReference type="ARBA" id="ARBA00038471"/>
    </source>
</evidence>
<reference evidence="6 7" key="1">
    <citation type="journal article" date="2019" name="Plant Biotechnol. J.">
        <title>The red bayberry genome and genetic basis of sex determination.</title>
        <authorList>
            <person name="Jia H.M."/>
            <person name="Jia H.J."/>
            <person name="Cai Q.L."/>
            <person name="Wang Y."/>
            <person name="Zhao H.B."/>
            <person name="Yang W.F."/>
            <person name="Wang G.Y."/>
            <person name="Li Y.H."/>
            <person name="Zhan D.L."/>
            <person name="Shen Y.T."/>
            <person name="Niu Q.F."/>
            <person name="Chang L."/>
            <person name="Qiu J."/>
            <person name="Zhao L."/>
            <person name="Xie H.B."/>
            <person name="Fu W.Y."/>
            <person name="Jin J."/>
            <person name="Li X.W."/>
            <person name="Jiao Y."/>
            <person name="Zhou C.C."/>
            <person name="Tu T."/>
            <person name="Chai C.Y."/>
            <person name="Gao J.L."/>
            <person name="Fan L.J."/>
            <person name="van de Weg E."/>
            <person name="Wang J.Y."/>
            <person name="Gao Z.S."/>
        </authorList>
    </citation>
    <scope>NUCLEOTIDE SEQUENCE [LARGE SCALE GENOMIC DNA]</scope>
    <source>
        <tissue evidence="6">Leaves</tissue>
    </source>
</reference>
<dbReference type="GO" id="GO:0046910">
    <property type="term" value="F:pectinesterase inhibitor activity"/>
    <property type="evidence" value="ECO:0007669"/>
    <property type="project" value="UniProtKB-ARBA"/>
</dbReference>
<evidence type="ECO:0000313" key="6">
    <source>
        <dbReference type="EMBL" id="KAB1202148.1"/>
    </source>
</evidence>
<dbReference type="NCBIfam" id="TIGR01614">
    <property type="entry name" value="PME_inhib"/>
    <property type="match status" value="1"/>
</dbReference>
<dbReference type="Gene3D" id="1.20.140.40">
    <property type="entry name" value="Invertase/pectin methylesterase inhibitor family protein"/>
    <property type="match status" value="1"/>
</dbReference>
<proteinExistence type="inferred from homology"/>
<feature type="chain" id="PRO_5025574578" evidence="4">
    <location>
        <begin position="23"/>
        <end position="177"/>
    </location>
</feature>
<evidence type="ECO:0000256" key="4">
    <source>
        <dbReference type="SAM" id="SignalP"/>
    </source>
</evidence>
<sequence length="177" mass="19249">MKPISMLFCLLVLILRPYKIVAVGGATDLITTACDRTLYKALCNAVLNSDPASQGSKDLSTLDKVVLTHAKSNASNIHQQAVSLHEKSKDDATKQALEDCIENYQDATDQLDESLHALQSKGYDDINTWVTAAMSDADSCEEGFTDQGRKSPLSNSSKTFNHLCSIVLALTNQLKGR</sequence>
<dbReference type="OrthoDB" id="1899334at2759"/>
<dbReference type="AlphaFoldDB" id="A0A6A1UQS5"/>
<dbReference type="Pfam" id="PF04043">
    <property type="entry name" value="PMEI"/>
    <property type="match status" value="1"/>
</dbReference>
<dbReference type="InterPro" id="IPR006501">
    <property type="entry name" value="Pectinesterase_inhib_dom"/>
</dbReference>
<dbReference type="EMBL" id="RXIC02000026">
    <property type="protein sequence ID" value="KAB1202148.1"/>
    <property type="molecule type" value="Genomic_DNA"/>
</dbReference>
<dbReference type="SUPFAM" id="SSF101148">
    <property type="entry name" value="Plant invertase/pectin methylesterase inhibitor"/>
    <property type="match status" value="1"/>
</dbReference>
<evidence type="ECO:0000256" key="1">
    <source>
        <dbReference type="ARBA" id="ARBA00022729"/>
    </source>
</evidence>
<protein>
    <submittedName>
        <fullName evidence="6">Pectinesterase inhibitor</fullName>
    </submittedName>
</protein>
<organism evidence="6 7">
    <name type="scientific">Morella rubra</name>
    <name type="common">Chinese bayberry</name>
    <dbReference type="NCBI Taxonomy" id="262757"/>
    <lineage>
        <taxon>Eukaryota</taxon>
        <taxon>Viridiplantae</taxon>
        <taxon>Streptophyta</taxon>
        <taxon>Embryophyta</taxon>
        <taxon>Tracheophyta</taxon>
        <taxon>Spermatophyta</taxon>
        <taxon>Magnoliopsida</taxon>
        <taxon>eudicotyledons</taxon>
        <taxon>Gunneridae</taxon>
        <taxon>Pentapetalae</taxon>
        <taxon>rosids</taxon>
        <taxon>fabids</taxon>
        <taxon>Fagales</taxon>
        <taxon>Myricaceae</taxon>
        <taxon>Morella</taxon>
    </lineage>
</organism>
<dbReference type="InterPro" id="IPR052421">
    <property type="entry name" value="PCW_Enzyme_Inhibitor"/>
</dbReference>
<evidence type="ECO:0000259" key="5">
    <source>
        <dbReference type="SMART" id="SM00856"/>
    </source>
</evidence>
<evidence type="ECO:0000256" key="2">
    <source>
        <dbReference type="ARBA" id="ARBA00023157"/>
    </source>
</evidence>
<dbReference type="PANTHER" id="PTHR36710">
    <property type="entry name" value="PECTINESTERASE INHIBITOR-LIKE"/>
    <property type="match status" value="1"/>
</dbReference>
<dbReference type="SMART" id="SM00856">
    <property type="entry name" value="PMEI"/>
    <property type="match status" value="1"/>
</dbReference>
<dbReference type="PANTHER" id="PTHR36710:SF18">
    <property type="entry name" value="PECTINESTERASE INHIBITOR 5-RELATED"/>
    <property type="match status" value="1"/>
</dbReference>
<dbReference type="InterPro" id="IPR035513">
    <property type="entry name" value="Invertase/methylesterase_inhib"/>
</dbReference>
<comment type="similarity">
    <text evidence="3">Belongs to the PMEI family.</text>
</comment>
<keyword evidence="1 4" id="KW-0732">Signal</keyword>
<keyword evidence="2" id="KW-1015">Disulfide bond</keyword>
<evidence type="ECO:0000313" key="7">
    <source>
        <dbReference type="Proteomes" id="UP000516437"/>
    </source>
</evidence>
<name>A0A6A1UQS5_9ROSI</name>
<comment type="caution">
    <text evidence="6">The sequence shown here is derived from an EMBL/GenBank/DDBJ whole genome shotgun (WGS) entry which is preliminary data.</text>
</comment>
<accession>A0A6A1UQS5</accession>
<dbReference type="CDD" id="cd15801">
    <property type="entry name" value="PMEI-like_1"/>
    <property type="match status" value="1"/>
</dbReference>
<feature type="domain" description="Pectinesterase inhibitor" evidence="5">
    <location>
        <begin position="25"/>
        <end position="170"/>
    </location>
</feature>
<dbReference type="FunFam" id="1.20.140.40:FF:000008">
    <property type="entry name" value="Invertase/pectin methylesterase inhibitor family protein"/>
    <property type="match status" value="1"/>
</dbReference>